<sequence>MKAAVFYGPGKKLKFEEVPTPRIGPNEILVKVAGCGICQSDMEYIDLGVPTVKKPPMILGHESAGIVSEVGSSVVDLKVGDSVLLGNIISCGSCRNCREGRDNICDNWIMLGNHINGAYAEYIKVPARNAYPLPAEIQPEDGCIIADAVSTPFHAVKNRSGLTLGDTAAVIGCGGLGMNCVQIAAAMGVSVIAVDFNIPVVTGSPKTKLQAAMEFGAYKAIDAKKGKEVVKEIRRLTGGGVDVAFELIGRPETILQAYQMLRPGGRLVVVGFCPDNASFSPGRMMVKQLEIVGSVSCCTADMPRIIELVKNKKIDIKPLITGKFPLSEVNEALDVVRKGESIRTILIP</sequence>
<dbReference type="InterPro" id="IPR013149">
    <property type="entry name" value="ADH-like_C"/>
</dbReference>
<reference evidence="6 7" key="1">
    <citation type="submission" date="2019-11" db="EMBL/GenBank/DDBJ databases">
        <title>Comparative genomics of hydrocarbon-degrading Desulfosarcina strains.</title>
        <authorList>
            <person name="Watanabe M."/>
            <person name="Kojima H."/>
            <person name="Fukui M."/>
        </authorList>
    </citation>
    <scope>NUCLEOTIDE SEQUENCE [LARGE SCALE GENOMIC DNA]</scope>
    <source>
        <strain evidence="7">oXyS1</strain>
    </source>
</reference>
<keyword evidence="2 4" id="KW-0862">Zinc</keyword>
<dbReference type="Pfam" id="PF00107">
    <property type="entry name" value="ADH_zinc_N"/>
    <property type="match status" value="1"/>
</dbReference>
<dbReference type="InterPro" id="IPR013154">
    <property type="entry name" value="ADH-like_N"/>
</dbReference>
<organism evidence="6 7">
    <name type="scientific">Desulfosarcina ovata subsp. ovata</name>
    <dbReference type="NCBI Taxonomy" id="2752305"/>
    <lineage>
        <taxon>Bacteria</taxon>
        <taxon>Pseudomonadati</taxon>
        <taxon>Thermodesulfobacteriota</taxon>
        <taxon>Desulfobacteria</taxon>
        <taxon>Desulfobacterales</taxon>
        <taxon>Desulfosarcinaceae</taxon>
        <taxon>Desulfosarcina</taxon>
    </lineage>
</organism>
<dbReference type="InterPro" id="IPR011032">
    <property type="entry name" value="GroES-like_sf"/>
</dbReference>
<proteinExistence type="inferred from homology"/>
<dbReference type="InterPro" id="IPR050129">
    <property type="entry name" value="Zn_alcohol_dh"/>
</dbReference>
<evidence type="ECO:0000313" key="6">
    <source>
        <dbReference type="EMBL" id="BBO88130.1"/>
    </source>
</evidence>
<evidence type="ECO:0000256" key="4">
    <source>
        <dbReference type="RuleBase" id="RU361277"/>
    </source>
</evidence>
<dbReference type="GO" id="GO:0008270">
    <property type="term" value="F:zinc ion binding"/>
    <property type="evidence" value="ECO:0007669"/>
    <property type="project" value="InterPro"/>
</dbReference>
<dbReference type="EMBL" id="AP021879">
    <property type="protein sequence ID" value="BBO88130.1"/>
    <property type="molecule type" value="Genomic_DNA"/>
</dbReference>
<feature type="domain" description="Enoyl reductase (ER)" evidence="5">
    <location>
        <begin position="8"/>
        <end position="347"/>
    </location>
</feature>
<dbReference type="InterPro" id="IPR036291">
    <property type="entry name" value="NAD(P)-bd_dom_sf"/>
</dbReference>
<protein>
    <submittedName>
        <fullName evidence="6">Alcohol dehydrogenase</fullName>
    </submittedName>
</protein>
<keyword evidence="7" id="KW-1185">Reference proteome</keyword>
<dbReference type="Pfam" id="PF08240">
    <property type="entry name" value="ADH_N"/>
    <property type="match status" value="1"/>
</dbReference>
<comment type="cofactor">
    <cofactor evidence="4">
        <name>Zn(2+)</name>
        <dbReference type="ChEBI" id="CHEBI:29105"/>
    </cofactor>
</comment>
<dbReference type="PROSITE" id="PS00059">
    <property type="entry name" value="ADH_ZINC"/>
    <property type="match status" value="1"/>
</dbReference>
<dbReference type="InterPro" id="IPR020843">
    <property type="entry name" value="ER"/>
</dbReference>
<evidence type="ECO:0000256" key="1">
    <source>
        <dbReference type="ARBA" id="ARBA00022723"/>
    </source>
</evidence>
<gene>
    <name evidence="6" type="primary">adhP</name>
    <name evidence="6" type="ORF">DSCOOX_13100</name>
</gene>
<accession>A0A5K8A7U2</accession>
<keyword evidence="3" id="KW-0560">Oxidoreductase</keyword>
<dbReference type="GO" id="GO:0016616">
    <property type="term" value="F:oxidoreductase activity, acting on the CH-OH group of donors, NAD or NADP as acceptor"/>
    <property type="evidence" value="ECO:0007669"/>
    <property type="project" value="UniProtKB-ARBA"/>
</dbReference>
<evidence type="ECO:0000313" key="7">
    <source>
        <dbReference type="Proteomes" id="UP000422108"/>
    </source>
</evidence>
<dbReference type="Proteomes" id="UP000422108">
    <property type="component" value="Chromosome"/>
</dbReference>
<dbReference type="SUPFAM" id="SSF51735">
    <property type="entry name" value="NAD(P)-binding Rossmann-fold domains"/>
    <property type="match status" value="1"/>
</dbReference>
<name>A0A5K8A7U2_9BACT</name>
<keyword evidence="1 4" id="KW-0479">Metal-binding</keyword>
<dbReference type="AlphaFoldDB" id="A0A5K8A7U2"/>
<dbReference type="InterPro" id="IPR002328">
    <property type="entry name" value="ADH_Zn_CS"/>
</dbReference>
<dbReference type="SMART" id="SM00829">
    <property type="entry name" value="PKS_ER"/>
    <property type="match status" value="1"/>
</dbReference>
<evidence type="ECO:0000256" key="3">
    <source>
        <dbReference type="ARBA" id="ARBA00023002"/>
    </source>
</evidence>
<dbReference type="CDD" id="cd08254">
    <property type="entry name" value="hydroxyacyl_CoA_DH"/>
    <property type="match status" value="1"/>
</dbReference>
<evidence type="ECO:0000256" key="2">
    <source>
        <dbReference type="ARBA" id="ARBA00022833"/>
    </source>
</evidence>
<dbReference type="SUPFAM" id="SSF50129">
    <property type="entry name" value="GroES-like"/>
    <property type="match status" value="1"/>
</dbReference>
<comment type="similarity">
    <text evidence="4">Belongs to the zinc-containing alcohol dehydrogenase family.</text>
</comment>
<dbReference type="RefSeq" id="WP_155309489.1">
    <property type="nucleotide sequence ID" value="NZ_AP021879.1"/>
</dbReference>
<evidence type="ECO:0000259" key="5">
    <source>
        <dbReference type="SMART" id="SM00829"/>
    </source>
</evidence>
<dbReference type="PANTHER" id="PTHR43401:SF2">
    <property type="entry name" value="L-THREONINE 3-DEHYDROGENASE"/>
    <property type="match status" value="1"/>
</dbReference>
<dbReference type="Gene3D" id="3.90.180.10">
    <property type="entry name" value="Medium-chain alcohol dehydrogenases, catalytic domain"/>
    <property type="match status" value="1"/>
</dbReference>
<dbReference type="PANTHER" id="PTHR43401">
    <property type="entry name" value="L-THREONINE 3-DEHYDROGENASE"/>
    <property type="match status" value="1"/>
</dbReference>
<dbReference type="Gene3D" id="3.40.50.720">
    <property type="entry name" value="NAD(P)-binding Rossmann-like Domain"/>
    <property type="match status" value="1"/>
</dbReference>